<feature type="non-terminal residue" evidence="1">
    <location>
        <position position="1"/>
    </location>
</feature>
<dbReference type="AlphaFoldDB" id="A0A0F9IX38"/>
<organism evidence="1">
    <name type="scientific">marine sediment metagenome</name>
    <dbReference type="NCBI Taxonomy" id="412755"/>
    <lineage>
        <taxon>unclassified sequences</taxon>
        <taxon>metagenomes</taxon>
        <taxon>ecological metagenomes</taxon>
    </lineage>
</organism>
<dbReference type="Gene3D" id="3.40.1690.10">
    <property type="entry name" value="secretion proteins EscU"/>
    <property type="match status" value="1"/>
</dbReference>
<dbReference type="Pfam" id="PF01312">
    <property type="entry name" value="Bac_export_2"/>
    <property type="match status" value="1"/>
</dbReference>
<reference evidence="1" key="1">
    <citation type="journal article" date="2015" name="Nature">
        <title>Complex archaea that bridge the gap between prokaryotes and eukaryotes.</title>
        <authorList>
            <person name="Spang A."/>
            <person name="Saw J.H."/>
            <person name="Jorgensen S.L."/>
            <person name="Zaremba-Niedzwiedzka K."/>
            <person name="Martijn J."/>
            <person name="Lind A.E."/>
            <person name="van Eijk R."/>
            <person name="Schleper C."/>
            <person name="Guy L."/>
            <person name="Ettema T.J."/>
        </authorList>
    </citation>
    <scope>NUCLEOTIDE SEQUENCE</scope>
</reference>
<dbReference type="EMBL" id="LAZR01019673">
    <property type="protein sequence ID" value="KKL91667.1"/>
    <property type="molecule type" value="Genomic_DNA"/>
</dbReference>
<dbReference type="SUPFAM" id="SSF160544">
    <property type="entry name" value="EscU C-terminal domain-like"/>
    <property type="match status" value="1"/>
</dbReference>
<sequence length="115" mass="12796">FREIAYSEGPPAAKRARAIVTNPTHIAVALGFEEEKDPVPSILVMGKGPIAEKIIKIGIDNHIPVMRNVELARQLFNIGNIGDYIPKDAYRAVAEILKWLETMEEMPDVNIGIFQ</sequence>
<evidence type="ECO:0008006" key="2">
    <source>
        <dbReference type="Google" id="ProtNLM"/>
    </source>
</evidence>
<accession>A0A0F9IX38</accession>
<proteinExistence type="predicted"/>
<name>A0A0F9IX38_9ZZZZ</name>
<dbReference type="InterPro" id="IPR029025">
    <property type="entry name" value="T3SS_substrate_exporter_C"/>
</dbReference>
<protein>
    <recommendedName>
        <fullName evidence="2">Flagellar biosynthesis protein FlhB</fullName>
    </recommendedName>
</protein>
<dbReference type="GO" id="GO:0005886">
    <property type="term" value="C:plasma membrane"/>
    <property type="evidence" value="ECO:0007669"/>
    <property type="project" value="TreeGrafter"/>
</dbReference>
<dbReference type="InterPro" id="IPR006135">
    <property type="entry name" value="T3SS_substrate_exporter"/>
</dbReference>
<gene>
    <name evidence="1" type="ORF">LCGC14_1892410</name>
</gene>
<evidence type="ECO:0000313" key="1">
    <source>
        <dbReference type="EMBL" id="KKL91667.1"/>
    </source>
</evidence>
<dbReference type="PANTHER" id="PTHR30531">
    <property type="entry name" value="FLAGELLAR BIOSYNTHETIC PROTEIN FLHB"/>
    <property type="match status" value="1"/>
</dbReference>
<dbReference type="GO" id="GO:0009306">
    <property type="term" value="P:protein secretion"/>
    <property type="evidence" value="ECO:0007669"/>
    <property type="project" value="InterPro"/>
</dbReference>
<comment type="caution">
    <text evidence="1">The sequence shown here is derived from an EMBL/GenBank/DDBJ whole genome shotgun (WGS) entry which is preliminary data.</text>
</comment>
<dbReference type="PANTHER" id="PTHR30531:SF12">
    <property type="entry name" value="FLAGELLAR BIOSYNTHETIC PROTEIN FLHB"/>
    <property type="match status" value="1"/>
</dbReference>